<name>A0A966G5A3_MICAE</name>
<dbReference type="Gene3D" id="1.25.40.10">
    <property type="entry name" value="Tetratricopeptide repeat domain"/>
    <property type="match status" value="1"/>
</dbReference>
<organism evidence="1 2">
    <name type="scientific">Microcystis aeruginosa G11-04</name>
    <dbReference type="NCBI Taxonomy" id="2685956"/>
    <lineage>
        <taxon>Bacteria</taxon>
        <taxon>Bacillati</taxon>
        <taxon>Cyanobacteriota</taxon>
        <taxon>Cyanophyceae</taxon>
        <taxon>Oscillatoriophycideae</taxon>
        <taxon>Chroococcales</taxon>
        <taxon>Microcystaceae</taxon>
        <taxon>Microcystis</taxon>
    </lineage>
</organism>
<evidence type="ECO:0000313" key="2">
    <source>
        <dbReference type="Proteomes" id="UP000799330"/>
    </source>
</evidence>
<protein>
    <recommendedName>
        <fullName evidence="3">Tetratricopeptide repeat protein</fullName>
    </recommendedName>
</protein>
<dbReference type="Proteomes" id="UP000799330">
    <property type="component" value="Unassembled WGS sequence"/>
</dbReference>
<evidence type="ECO:0000313" key="1">
    <source>
        <dbReference type="EMBL" id="NCS59627.1"/>
    </source>
</evidence>
<reference evidence="1" key="1">
    <citation type="journal article" date="2019" name="Mol. Ecol.">
        <title>Genome evolution and host-microbiome shifts correspond with intraspecific niche divergence within harmful algal bloom-forming Microcystis aeruginosa.</title>
        <authorList>
            <person name="Jackrel S.L."/>
            <person name="White J.D."/>
            <person name="Evans J.T."/>
            <person name="Buffin K."/>
            <person name="Hayden K."/>
            <person name="Sarnelle O."/>
            <person name="Denef V.J."/>
        </authorList>
    </citation>
    <scope>NUCLEOTIDE SEQUENCE</scope>
    <source>
        <strain evidence="1">G11-04</strain>
    </source>
</reference>
<comment type="caution">
    <text evidence="1">The sequence shown here is derived from an EMBL/GenBank/DDBJ whole genome shotgun (WGS) entry which is preliminary data.</text>
</comment>
<proteinExistence type="predicted"/>
<accession>A0A966G5A3</accession>
<dbReference type="EMBL" id="JAADAI010000517">
    <property type="protein sequence ID" value="NCS59627.1"/>
    <property type="molecule type" value="Genomic_DNA"/>
</dbReference>
<evidence type="ECO:0008006" key="3">
    <source>
        <dbReference type="Google" id="ProtNLM"/>
    </source>
</evidence>
<dbReference type="InterPro" id="IPR011990">
    <property type="entry name" value="TPR-like_helical_dom_sf"/>
</dbReference>
<gene>
    <name evidence="1" type="ORF">GPJ16_23570</name>
</gene>
<sequence>MISQEINFKPLIAHSLKALAEIGHKTNRPELALSDCQQALELCQELGISLVKECKELLTQIQAKLEGD</sequence>
<dbReference type="AlphaFoldDB" id="A0A966G5A3"/>